<organism evidence="3 4">
    <name type="scientific">Euplotes crassus</name>
    <dbReference type="NCBI Taxonomy" id="5936"/>
    <lineage>
        <taxon>Eukaryota</taxon>
        <taxon>Sar</taxon>
        <taxon>Alveolata</taxon>
        <taxon>Ciliophora</taxon>
        <taxon>Intramacronucleata</taxon>
        <taxon>Spirotrichea</taxon>
        <taxon>Hypotrichia</taxon>
        <taxon>Euplotida</taxon>
        <taxon>Euplotidae</taxon>
        <taxon>Moneuplotes</taxon>
    </lineage>
</organism>
<dbReference type="AlphaFoldDB" id="A0AAD1Y422"/>
<evidence type="ECO:0000256" key="1">
    <source>
        <dbReference type="SAM" id="Phobius"/>
    </source>
</evidence>
<protein>
    <submittedName>
        <fullName evidence="3">Uncharacterized protein</fullName>
    </submittedName>
</protein>
<feature type="signal peptide" evidence="2">
    <location>
        <begin position="1"/>
        <end position="18"/>
    </location>
</feature>
<dbReference type="Proteomes" id="UP001295684">
    <property type="component" value="Unassembled WGS sequence"/>
</dbReference>
<sequence>MKVLHILLLVTVMNATYAAVAQGQKFSQTGGGVQTVEDFVHKPFYMDKFGNFEIGNDISDKIVDIINKVLLVTYVVVQAYIIISIIYAWWNGDLPIPPIPSVKNIHQLLPTLEKQLGK</sequence>
<comment type="caution">
    <text evidence="3">The sequence shown here is derived from an EMBL/GenBank/DDBJ whole genome shotgun (WGS) entry which is preliminary data.</text>
</comment>
<dbReference type="EMBL" id="CAMPGE010026587">
    <property type="protein sequence ID" value="CAI2384267.1"/>
    <property type="molecule type" value="Genomic_DNA"/>
</dbReference>
<accession>A0AAD1Y422</accession>
<feature type="transmembrane region" description="Helical" evidence="1">
    <location>
        <begin position="69"/>
        <end position="90"/>
    </location>
</feature>
<evidence type="ECO:0000313" key="4">
    <source>
        <dbReference type="Proteomes" id="UP001295684"/>
    </source>
</evidence>
<evidence type="ECO:0000313" key="3">
    <source>
        <dbReference type="EMBL" id="CAI2384267.1"/>
    </source>
</evidence>
<reference evidence="3" key="1">
    <citation type="submission" date="2023-07" db="EMBL/GenBank/DDBJ databases">
        <authorList>
            <consortium name="AG Swart"/>
            <person name="Singh M."/>
            <person name="Singh A."/>
            <person name="Seah K."/>
            <person name="Emmerich C."/>
        </authorList>
    </citation>
    <scope>NUCLEOTIDE SEQUENCE</scope>
    <source>
        <strain evidence="3">DP1</strain>
    </source>
</reference>
<name>A0AAD1Y422_EUPCR</name>
<keyword evidence="1" id="KW-0812">Transmembrane</keyword>
<proteinExistence type="predicted"/>
<evidence type="ECO:0000256" key="2">
    <source>
        <dbReference type="SAM" id="SignalP"/>
    </source>
</evidence>
<keyword evidence="2" id="KW-0732">Signal</keyword>
<keyword evidence="4" id="KW-1185">Reference proteome</keyword>
<feature type="chain" id="PRO_5042283307" evidence="2">
    <location>
        <begin position="19"/>
        <end position="118"/>
    </location>
</feature>
<gene>
    <name evidence="3" type="ORF">ECRASSUSDP1_LOCUS25790</name>
</gene>
<keyword evidence="1" id="KW-0472">Membrane</keyword>
<keyword evidence="1" id="KW-1133">Transmembrane helix</keyword>